<gene>
    <name evidence="9" type="ORF">SAMN04488105_111207</name>
</gene>
<feature type="domain" description="Endoribonuclease YicC-like N-terminal" evidence="7">
    <location>
        <begin position="3"/>
        <end position="159"/>
    </location>
</feature>
<dbReference type="InterPro" id="IPR013551">
    <property type="entry name" value="YicC-like_C"/>
</dbReference>
<evidence type="ECO:0000259" key="8">
    <source>
        <dbReference type="Pfam" id="PF08340"/>
    </source>
</evidence>
<dbReference type="Pfam" id="PF08340">
    <property type="entry name" value="YicC-like_C"/>
    <property type="match status" value="1"/>
</dbReference>
<evidence type="ECO:0000313" key="9">
    <source>
        <dbReference type="EMBL" id="SDF04862.1"/>
    </source>
</evidence>
<dbReference type="OrthoDB" id="9771229at2"/>
<feature type="coiled-coil region" evidence="6">
    <location>
        <begin position="169"/>
        <end position="197"/>
    </location>
</feature>
<organism evidence="9 10">
    <name type="scientific">Salipiger thiooxidans</name>
    <dbReference type="NCBI Taxonomy" id="282683"/>
    <lineage>
        <taxon>Bacteria</taxon>
        <taxon>Pseudomonadati</taxon>
        <taxon>Pseudomonadota</taxon>
        <taxon>Alphaproteobacteria</taxon>
        <taxon>Rhodobacterales</taxon>
        <taxon>Roseobacteraceae</taxon>
        <taxon>Salipiger</taxon>
    </lineage>
</organism>
<proteinExistence type="inferred from homology"/>
<dbReference type="Pfam" id="PF03755">
    <property type="entry name" value="YicC-like_N"/>
    <property type="match status" value="1"/>
</dbReference>
<keyword evidence="4" id="KW-0378">Hydrolase</keyword>
<protein>
    <submittedName>
        <fullName evidence="9">TIGR00255 family protein</fullName>
    </submittedName>
</protein>
<evidence type="ECO:0000313" key="10">
    <source>
        <dbReference type="Proteomes" id="UP000198994"/>
    </source>
</evidence>
<dbReference type="GO" id="GO:0004521">
    <property type="term" value="F:RNA endonuclease activity"/>
    <property type="evidence" value="ECO:0007669"/>
    <property type="project" value="InterPro"/>
</dbReference>
<evidence type="ECO:0000259" key="7">
    <source>
        <dbReference type="Pfam" id="PF03755"/>
    </source>
</evidence>
<evidence type="ECO:0000256" key="1">
    <source>
        <dbReference type="ARBA" id="ARBA00001968"/>
    </source>
</evidence>
<dbReference type="Proteomes" id="UP000198994">
    <property type="component" value="Unassembled WGS sequence"/>
</dbReference>
<evidence type="ECO:0000256" key="6">
    <source>
        <dbReference type="SAM" id="Coils"/>
    </source>
</evidence>
<comment type="cofactor">
    <cofactor evidence="1">
        <name>a divalent metal cation</name>
        <dbReference type="ChEBI" id="CHEBI:60240"/>
    </cofactor>
</comment>
<dbReference type="STRING" id="282683.SAMN04488105_111207"/>
<keyword evidence="10" id="KW-1185">Reference proteome</keyword>
<feature type="domain" description="Endoribonuclease YicC-like C-terminal" evidence="8">
    <location>
        <begin position="179"/>
        <end position="296"/>
    </location>
</feature>
<reference evidence="10" key="1">
    <citation type="submission" date="2016-10" db="EMBL/GenBank/DDBJ databases">
        <authorList>
            <person name="Varghese N."/>
            <person name="Submissions S."/>
        </authorList>
    </citation>
    <scope>NUCLEOTIDE SEQUENCE [LARGE SCALE GENOMIC DNA]</scope>
    <source>
        <strain evidence="10">DSM 10146</strain>
    </source>
</reference>
<dbReference type="EMBL" id="FNAV01000011">
    <property type="protein sequence ID" value="SDF04862.1"/>
    <property type="molecule type" value="Genomic_DNA"/>
</dbReference>
<keyword evidence="6" id="KW-0175">Coiled coil</keyword>
<comment type="similarity">
    <text evidence="5">Belongs to the YicC/YloC family.</text>
</comment>
<keyword evidence="3" id="KW-0255">Endonuclease</keyword>
<evidence type="ECO:0000256" key="3">
    <source>
        <dbReference type="ARBA" id="ARBA00022759"/>
    </source>
</evidence>
<dbReference type="NCBIfam" id="TIGR00255">
    <property type="entry name" value="YicC/YloC family endoribonuclease"/>
    <property type="match status" value="1"/>
</dbReference>
<evidence type="ECO:0000256" key="4">
    <source>
        <dbReference type="ARBA" id="ARBA00022801"/>
    </source>
</evidence>
<dbReference type="PANTHER" id="PTHR30636">
    <property type="entry name" value="UPF0701 PROTEIN YICC"/>
    <property type="match status" value="1"/>
</dbReference>
<accession>A0A1G7HWN9</accession>
<sequence length="296" mass="32047">MRQSMTGFASRSDEAEGLRWTWDLRGVNGKGLELRLRLPDWVEGLEPLVRAAAGKRLARGNVQVSLRISGGDDEAAAELDEAALARVLEAMGRIEAEAGRRGLVLAPATAAQIVALRGVMATGQASRDVTALRARLMESFEAALAEFTEMRGREGQALSGVLEGQLTQIEELVTRAAEAVEARREEQSEKLRAALARVLENSDGADATRVAQELALIAVKSDVTEELDRLTAHVAAARDLMRDKGAVGRKLDFLMQEFNREANTLCSKSGSSALTQIGLALKTVIDQMREQVQNVE</sequence>
<dbReference type="AlphaFoldDB" id="A0A1G7HWN9"/>
<dbReference type="InterPro" id="IPR013527">
    <property type="entry name" value="YicC-like_N"/>
</dbReference>
<dbReference type="PANTHER" id="PTHR30636:SF3">
    <property type="entry name" value="UPF0701 PROTEIN YICC"/>
    <property type="match status" value="1"/>
</dbReference>
<name>A0A1G7HWN9_9RHOB</name>
<dbReference type="InterPro" id="IPR005229">
    <property type="entry name" value="YicC/YloC-like"/>
</dbReference>
<evidence type="ECO:0000256" key="5">
    <source>
        <dbReference type="ARBA" id="ARBA00035648"/>
    </source>
</evidence>
<keyword evidence="2" id="KW-0540">Nuclease</keyword>
<dbReference type="GO" id="GO:0016787">
    <property type="term" value="F:hydrolase activity"/>
    <property type="evidence" value="ECO:0007669"/>
    <property type="project" value="UniProtKB-KW"/>
</dbReference>
<evidence type="ECO:0000256" key="2">
    <source>
        <dbReference type="ARBA" id="ARBA00022722"/>
    </source>
</evidence>